<feature type="transmembrane region" description="Helical" evidence="6">
    <location>
        <begin position="133"/>
        <end position="153"/>
    </location>
</feature>
<evidence type="ECO:0000313" key="9">
    <source>
        <dbReference type="Proteomes" id="UP000003779"/>
    </source>
</evidence>
<evidence type="ECO:0000313" key="8">
    <source>
        <dbReference type="EMBL" id="AFR06629.1"/>
    </source>
</evidence>
<name>J7L771_NOCAA</name>
<evidence type="ECO:0000256" key="3">
    <source>
        <dbReference type="ARBA" id="ARBA00022989"/>
    </source>
</evidence>
<sequence length="296" mass="31722">MTGRIRATGTTRRPSRDPDLPQTRRKQRNTMSTTTVRTSDRGASGTRTAPSVFAQTLRLTRTEFTLFVRYQTAWLYLLMPMVLFVPLMSMPSAPAFGDYTTTDLSIAAALLGIGLMLGIGHASNVFAARRESLVTLLVLLFTLLLTALVVAVISAMNGTAPADPVLLGVAVLLCTTAMTFVGLLITSLVRNAESAQMFSTLPMLFLLMTGGIFFPLELMPGPVGAVAGLLPVAPAAEMAQAAYTGYDVFGGFEGAEAVGTLELWTASLPSIAVMLVWIVVLALAVGRFFKWDPRRP</sequence>
<organism evidence="8 9">
    <name type="scientific">Nocardiopsis alba (strain ATCC BAA-2165 / BE74)</name>
    <dbReference type="NCBI Taxonomy" id="1205910"/>
    <lineage>
        <taxon>Bacteria</taxon>
        <taxon>Bacillati</taxon>
        <taxon>Actinomycetota</taxon>
        <taxon>Actinomycetes</taxon>
        <taxon>Streptosporangiales</taxon>
        <taxon>Nocardiopsidaceae</taxon>
        <taxon>Nocardiopsis</taxon>
    </lineage>
</organism>
<protein>
    <submittedName>
        <fullName evidence="8">ABC-2 type transporter family protein</fullName>
    </submittedName>
</protein>
<accession>J7L771</accession>
<gene>
    <name evidence="8" type="ordered locus">B005_1620</name>
</gene>
<feature type="compositionally biased region" description="Low complexity" evidence="5">
    <location>
        <begin position="1"/>
        <end position="12"/>
    </location>
</feature>
<dbReference type="InterPro" id="IPR013525">
    <property type="entry name" value="ABC2_TM"/>
</dbReference>
<evidence type="ECO:0000256" key="4">
    <source>
        <dbReference type="ARBA" id="ARBA00023136"/>
    </source>
</evidence>
<dbReference type="PATRIC" id="fig|1205910.3.peg.1535"/>
<keyword evidence="3 6" id="KW-1133">Transmembrane helix</keyword>
<evidence type="ECO:0000256" key="6">
    <source>
        <dbReference type="SAM" id="Phobius"/>
    </source>
</evidence>
<evidence type="ECO:0000256" key="2">
    <source>
        <dbReference type="ARBA" id="ARBA00022692"/>
    </source>
</evidence>
<dbReference type="AlphaFoldDB" id="J7L771"/>
<dbReference type="EMBL" id="CP003788">
    <property type="protein sequence ID" value="AFR06629.1"/>
    <property type="molecule type" value="Genomic_DNA"/>
</dbReference>
<dbReference type="Proteomes" id="UP000003779">
    <property type="component" value="Chromosome"/>
</dbReference>
<dbReference type="HOGENOM" id="CLU_039483_1_1_11"/>
<dbReference type="eggNOG" id="COG0842">
    <property type="taxonomic scope" value="Bacteria"/>
</dbReference>
<dbReference type="KEGG" id="nal:B005_1620"/>
<dbReference type="PANTHER" id="PTHR43229">
    <property type="entry name" value="NODULATION PROTEIN J"/>
    <property type="match status" value="1"/>
</dbReference>
<keyword evidence="2 6" id="KW-0812">Transmembrane</keyword>
<feature type="transmembrane region" description="Helical" evidence="6">
    <location>
        <begin position="197"/>
        <end position="216"/>
    </location>
</feature>
<comment type="subcellular location">
    <subcellularLocation>
        <location evidence="1">Membrane</location>
        <topology evidence="1">Multi-pass membrane protein</topology>
    </subcellularLocation>
</comment>
<dbReference type="GO" id="GO:0016020">
    <property type="term" value="C:membrane"/>
    <property type="evidence" value="ECO:0007669"/>
    <property type="project" value="UniProtKB-SubCell"/>
</dbReference>
<feature type="domain" description="ABC-2 type transporter transmembrane" evidence="7">
    <location>
        <begin position="139"/>
        <end position="241"/>
    </location>
</feature>
<feature type="transmembrane region" description="Helical" evidence="6">
    <location>
        <begin position="104"/>
        <end position="126"/>
    </location>
</feature>
<dbReference type="InterPro" id="IPR051784">
    <property type="entry name" value="Nod_factor_ABC_transporter"/>
</dbReference>
<feature type="transmembrane region" description="Helical" evidence="6">
    <location>
        <begin position="165"/>
        <end position="185"/>
    </location>
</feature>
<evidence type="ECO:0000259" key="7">
    <source>
        <dbReference type="Pfam" id="PF01061"/>
    </source>
</evidence>
<dbReference type="STRING" id="1205910.B005_1620"/>
<feature type="transmembrane region" description="Helical" evidence="6">
    <location>
        <begin position="73"/>
        <end position="92"/>
    </location>
</feature>
<proteinExistence type="predicted"/>
<dbReference type="PANTHER" id="PTHR43229:SF2">
    <property type="entry name" value="NODULATION PROTEIN J"/>
    <property type="match status" value="1"/>
</dbReference>
<reference evidence="8 9" key="1">
    <citation type="journal article" date="2012" name="J. Bacteriol.">
        <title>Whole-Genome Sequence of Nocardiopsis alba Strain ATCC BAA-2165, Associated with Honeybees.</title>
        <authorList>
            <person name="Qiao J."/>
            <person name="Chen L."/>
            <person name="Li Y."/>
            <person name="Wang J."/>
            <person name="Zhang W."/>
            <person name="Chen S."/>
        </authorList>
    </citation>
    <scope>NUCLEOTIDE SEQUENCE [LARGE SCALE GENOMIC DNA]</scope>
    <source>
        <strain evidence="9">ATCC BAA-2165 / BE74</strain>
    </source>
</reference>
<evidence type="ECO:0000256" key="5">
    <source>
        <dbReference type="SAM" id="MobiDB-lite"/>
    </source>
</evidence>
<feature type="transmembrane region" description="Helical" evidence="6">
    <location>
        <begin position="271"/>
        <end position="289"/>
    </location>
</feature>
<feature type="region of interest" description="Disordered" evidence="5">
    <location>
        <begin position="1"/>
        <end position="47"/>
    </location>
</feature>
<dbReference type="GO" id="GO:0140359">
    <property type="term" value="F:ABC-type transporter activity"/>
    <property type="evidence" value="ECO:0007669"/>
    <property type="project" value="InterPro"/>
</dbReference>
<reference evidence="9" key="2">
    <citation type="submission" date="2012-08" db="EMBL/GenBank/DDBJ databases">
        <title>Whole-genome sequence of Nocardiopsis alba strain ATCC BAA-2165 associated with honeybees.</title>
        <authorList>
            <person name="Qiao J."/>
            <person name="Chen L."/>
            <person name="Li Y."/>
            <person name="Wang J."/>
            <person name="Zhang W."/>
            <person name="Chen S."/>
        </authorList>
    </citation>
    <scope>NUCLEOTIDE SEQUENCE [LARGE SCALE GENOMIC DNA]</scope>
    <source>
        <strain evidence="9">ATCC BAA-2165 / BE74</strain>
    </source>
</reference>
<evidence type="ECO:0000256" key="1">
    <source>
        <dbReference type="ARBA" id="ARBA00004141"/>
    </source>
</evidence>
<dbReference type="Pfam" id="PF01061">
    <property type="entry name" value="ABC2_membrane"/>
    <property type="match status" value="1"/>
</dbReference>
<keyword evidence="4 6" id="KW-0472">Membrane</keyword>